<dbReference type="PROSITE" id="PS50088">
    <property type="entry name" value="ANK_REPEAT"/>
    <property type="match status" value="1"/>
</dbReference>
<sequence>MDDQPINIVTDIKNAICKDDLDSFIILMENNPSINLFCEPDKQSIDFGGIIQPIEFCKNNDLIKMVNEVDDQLIDHYISTVLREEVIKNCSVKILKYLFDMGLPVDFGRNFSIRLCSTKYLGSNHYIKENPGQDTLSLLRLLIEYGVDVNAHNYLPLYSAVSSKNFDKVKLLVENGANVLRVANGNENSFYFKIDSIKYLLDNGVEIDMNLSKALFLSIRDNSIECIRFYLELGADINKISPMDIIGLIKLRNIVSIRLLIENGFDFTSLNKLAGNNNERIIDVLINEANVDISALLKILLEFW</sequence>
<dbReference type="PROSITE" id="PS50297">
    <property type="entry name" value="ANK_REP_REGION"/>
    <property type="match status" value="1"/>
</dbReference>
<dbReference type="InterPro" id="IPR036770">
    <property type="entry name" value="Ankyrin_rpt-contain_sf"/>
</dbReference>
<keyword evidence="1" id="KW-0677">Repeat</keyword>
<dbReference type="PANTHER" id="PTHR24134">
    <property type="entry name" value="ANKYRIN REPEAT-CONTAINING PROTEIN DDB_G0279043"/>
    <property type="match status" value="1"/>
</dbReference>
<evidence type="ECO:0000313" key="4">
    <source>
        <dbReference type="Proteomes" id="UP000241474"/>
    </source>
</evidence>
<dbReference type="InterPro" id="IPR002110">
    <property type="entry name" value="Ankyrin_rpt"/>
</dbReference>
<organismHost>
    <name type="scientific">Acanthamoeba polyphaga</name>
    <name type="common">Amoeba</name>
    <dbReference type="NCBI Taxonomy" id="5757"/>
</organismHost>
<accession>A0A0G2Y124</accession>
<dbReference type="Proteomes" id="UP000241474">
    <property type="component" value="Segment"/>
</dbReference>
<evidence type="ECO:0000256" key="1">
    <source>
        <dbReference type="ARBA" id="ARBA00022737"/>
    </source>
</evidence>
<protein>
    <submittedName>
        <fullName evidence="3">Putative ankyrin repeat protein</fullName>
    </submittedName>
</protein>
<dbReference type="SUPFAM" id="SSF48403">
    <property type="entry name" value="Ankyrin repeat"/>
    <property type="match status" value="1"/>
</dbReference>
<keyword evidence="2" id="KW-0040">ANK repeat</keyword>
<evidence type="ECO:0000313" key="3">
    <source>
        <dbReference type="EMBL" id="AKI79375.1"/>
    </source>
</evidence>
<name>A0A0G2Y124_MIMIV</name>
<reference evidence="3 4" key="1">
    <citation type="submission" date="2014-10" db="EMBL/GenBank/DDBJ databases">
        <title>Pan-genome analysis of Brazilian lineage A amoebal mimiviruses.</title>
        <authorList>
            <person name="Assis F.L."/>
            <person name="Abrahao J.S."/>
            <person name="Kroon E.G."/>
            <person name="Dornas F.P."/>
            <person name="Andrade K.R."/>
            <person name="Borato P.V.M."/>
            <person name="Pilotto M.R."/>
            <person name="Benamar S."/>
            <person name="LaScola B."/>
            <person name="Colson P."/>
        </authorList>
    </citation>
    <scope>NUCLEOTIDE SEQUENCE [LARGE SCALE GENOMIC DNA]</scope>
    <source>
        <strain evidence="3 4">Oyster</strain>
    </source>
</reference>
<dbReference type="PANTHER" id="PTHR24134:SF9">
    <property type="entry name" value="ANKYRIN REPEAT AND SOCS BOX PROTEIN 8"/>
    <property type="match status" value="1"/>
</dbReference>
<dbReference type="EMBL" id="KM982401">
    <property type="protein sequence ID" value="AKI79375.1"/>
    <property type="molecule type" value="Genomic_DNA"/>
</dbReference>
<proteinExistence type="predicted"/>
<organism evidence="3 4">
    <name type="scientific">Acanthamoeba polyphaga mimivirus</name>
    <name type="common">APMV</name>
    <dbReference type="NCBI Taxonomy" id="212035"/>
    <lineage>
        <taxon>Viruses</taxon>
        <taxon>Varidnaviria</taxon>
        <taxon>Bamfordvirae</taxon>
        <taxon>Nucleocytoviricota</taxon>
        <taxon>Megaviricetes</taxon>
        <taxon>Imitervirales</taxon>
        <taxon>Mimiviridae</taxon>
        <taxon>Megamimivirinae</taxon>
        <taxon>Mimivirus</taxon>
        <taxon>Mimivirus bradfordmassiliense</taxon>
    </lineage>
</organism>
<dbReference type="Gene3D" id="1.25.40.20">
    <property type="entry name" value="Ankyrin repeat-containing domain"/>
    <property type="match status" value="1"/>
</dbReference>
<evidence type="ECO:0000256" key="2">
    <source>
        <dbReference type="ARBA" id="ARBA00023043"/>
    </source>
</evidence>
<dbReference type="SMART" id="SM00248">
    <property type="entry name" value="ANK"/>
    <property type="match status" value="5"/>
</dbReference>